<protein>
    <recommendedName>
        <fullName evidence="6">tRNA(Ile)-lysidine synthase</fullName>
        <ecNumber evidence="6">6.3.4.19</ecNumber>
    </recommendedName>
    <alternativeName>
        <fullName evidence="6">tRNA(Ile)-2-lysyl-cytidine synthase</fullName>
    </alternativeName>
    <alternativeName>
        <fullName evidence="6">tRNA(Ile)-lysidine synthetase</fullName>
    </alternativeName>
</protein>
<dbReference type="GO" id="GO:0005737">
    <property type="term" value="C:cytoplasm"/>
    <property type="evidence" value="ECO:0007669"/>
    <property type="project" value="UniProtKB-SubCell"/>
</dbReference>
<comment type="function">
    <text evidence="6">Ligates lysine onto the cytidine present at position 34 of the AUA codon-specific tRNA(Ile) that contains the anticodon CAU, in an ATP-dependent manner. Cytidine is converted to lysidine, thus changing the amino acid specificity of the tRNA from methionine to isoleucine.</text>
</comment>
<evidence type="ECO:0000256" key="5">
    <source>
        <dbReference type="ARBA" id="ARBA00048539"/>
    </source>
</evidence>
<dbReference type="InterPro" id="IPR012094">
    <property type="entry name" value="tRNA_Ile_lys_synt"/>
</dbReference>
<dbReference type="Gene3D" id="3.40.50.620">
    <property type="entry name" value="HUPs"/>
    <property type="match status" value="1"/>
</dbReference>
<comment type="caution">
    <text evidence="6">Lacks conserved residue(s) required for the propagation of feature annotation.</text>
</comment>
<gene>
    <name evidence="6" type="primary">tilS</name>
    <name evidence="8" type="ORF">HNQ51_001180</name>
</gene>
<dbReference type="EC" id="6.3.4.19" evidence="6"/>
<evidence type="ECO:0000256" key="3">
    <source>
        <dbReference type="ARBA" id="ARBA00022741"/>
    </source>
</evidence>
<keyword evidence="6" id="KW-0963">Cytoplasm</keyword>
<dbReference type="EMBL" id="JACHHO010000001">
    <property type="protein sequence ID" value="MBB5203887.1"/>
    <property type="molecule type" value="Genomic_DNA"/>
</dbReference>
<keyword evidence="9" id="KW-1185">Reference proteome</keyword>
<evidence type="ECO:0000313" key="9">
    <source>
        <dbReference type="Proteomes" id="UP000554837"/>
    </source>
</evidence>
<accession>A0A840RYQ5</accession>
<name>A0A840RYQ5_9BURK</name>
<dbReference type="SUPFAM" id="SSF52402">
    <property type="entry name" value="Adenine nucleotide alpha hydrolases-like"/>
    <property type="match status" value="1"/>
</dbReference>
<evidence type="ECO:0000313" key="8">
    <source>
        <dbReference type="EMBL" id="MBB5203887.1"/>
    </source>
</evidence>
<proteinExistence type="inferred from homology"/>
<comment type="catalytic activity">
    <reaction evidence="5 6">
        <text>cytidine(34) in tRNA(Ile2) + L-lysine + ATP = lysidine(34) in tRNA(Ile2) + AMP + diphosphate + H(+)</text>
        <dbReference type="Rhea" id="RHEA:43744"/>
        <dbReference type="Rhea" id="RHEA-COMP:10625"/>
        <dbReference type="Rhea" id="RHEA-COMP:10670"/>
        <dbReference type="ChEBI" id="CHEBI:15378"/>
        <dbReference type="ChEBI" id="CHEBI:30616"/>
        <dbReference type="ChEBI" id="CHEBI:32551"/>
        <dbReference type="ChEBI" id="CHEBI:33019"/>
        <dbReference type="ChEBI" id="CHEBI:82748"/>
        <dbReference type="ChEBI" id="CHEBI:83665"/>
        <dbReference type="ChEBI" id="CHEBI:456215"/>
        <dbReference type="EC" id="6.3.4.19"/>
    </reaction>
</comment>
<dbReference type="CDD" id="cd01992">
    <property type="entry name" value="TilS_N"/>
    <property type="match status" value="1"/>
</dbReference>
<dbReference type="HAMAP" id="MF_01161">
    <property type="entry name" value="tRNA_Ile_lys_synt"/>
    <property type="match status" value="1"/>
</dbReference>
<organism evidence="8 9">
    <name type="scientific">Inhella inkyongensis</name>
    <dbReference type="NCBI Taxonomy" id="392593"/>
    <lineage>
        <taxon>Bacteria</taxon>
        <taxon>Pseudomonadati</taxon>
        <taxon>Pseudomonadota</taxon>
        <taxon>Betaproteobacteria</taxon>
        <taxon>Burkholderiales</taxon>
        <taxon>Sphaerotilaceae</taxon>
        <taxon>Inhella</taxon>
    </lineage>
</organism>
<comment type="subcellular location">
    <subcellularLocation>
        <location evidence="6">Cytoplasm</location>
    </subcellularLocation>
</comment>
<dbReference type="InterPro" id="IPR014729">
    <property type="entry name" value="Rossmann-like_a/b/a_fold"/>
</dbReference>
<dbReference type="NCBIfam" id="TIGR02432">
    <property type="entry name" value="lysidine_TilS_N"/>
    <property type="match status" value="1"/>
</dbReference>
<dbReference type="InterPro" id="IPR011063">
    <property type="entry name" value="TilS/TtcA_N"/>
</dbReference>
<keyword evidence="2 6" id="KW-0819">tRNA processing</keyword>
<dbReference type="GO" id="GO:0006400">
    <property type="term" value="P:tRNA modification"/>
    <property type="evidence" value="ECO:0007669"/>
    <property type="project" value="UniProtKB-UniRule"/>
</dbReference>
<reference evidence="8 9" key="1">
    <citation type="submission" date="2020-08" db="EMBL/GenBank/DDBJ databases">
        <title>Genomic Encyclopedia of Type Strains, Phase IV (KMG-IV): sequencing the most valuable type-strain genomes for metagenomic binning, comparative biology and taxonomic classification.</title>
        <authorList>
            <person name="Goeker M."/>
        </authorList>
    </citation>
    <scope>NUCLEOTIDE SEQUENCE [LARGE SCALE GENOMIC DNA]</scope>
    <source>
        <strain evidence="8 9">DSM 23958</strain>
    </source>
</reference>
<dbReference type="Pfam" id="PF01171">
    <property type="entry name" value="ATP_bind_3"/>
    <property type="match status" value="1"/>
</dbReference>
<dbReference type="Proteomes" id="UP000554837">
    <property type="component" value="Unassembled WGS sequence"/>
</dbReference>
<sequence>MSEPSFDGADREVGPVVISGLHFGVAYSAGQDSTALLWVAARQAAALGLGVWALHVHHGLMPQADQWVEVARQGVRQLQAQGLPVSLRITRLAGAPTQGESVEAWARRERYRALAEMAQAEGLDLILLGQHAEDQAETVLLQALRGAGPAGLAAMPRLWQAQGLHWARPWLAQPRSSLRAALQASGLPSVQDPSNADLRYARARLRQQLMPGLVQAFPQAVGVLGEVARHAAQAKALGEEVAADDLPLCLAPDGALRHTAWSFLGEARRRNVLAVWLRQHLPQGVPVSLLDRLMQEWCGLGRRWPAPGGELRSVRRLLRFESSHQTK</sequence>
<keyword evidence="4" id="KW-0067">ATP-binding</keyword>
<dbReference type="RefSeq" id="WP_175423649.1">
    <property type="nucleotide sequence ID" value="NZ_CP040709.1"/>
</dbReference>
<evidence type="ECO:0000259" key="7">
    <source>
        <dbReference type="Pfam" id="PF01171"/>
    </source>
</evidence>
<evidence type="ECO:0000256" key="2">
    <source>
        <dbReference type="ARBA" id="ARBA00022694"/>
    </source>
</evidence>
<dbReference type="GO" id="GO:0032267">
    <property type="term" value="F:tRNA(Ile)-lysidine synthase activity"/>
    <property type="evidence" value="ECO:0007669"/>
    <property type="project" value="UniProtKB-EC"/>
</dbReference>
<dbReference type="PANTHER" id="PTHR43033:SF1">
    <property type="entry name" value="TRNA(ILE)-LYSIDINE SYNTHASE-RELATED"/>
    <property type="match status" value="1"/>
</dbReference>
<comment type="similarity">
    <text evidence="6">Belongs to the tRNA(Ile)-lysidine synthase family.</text>
</comment>
<evidence type="ECO:0000256" key="1">
    <source>
        <dbReference type="ARBA" id="ARBA00022598"/>
    </source>
</evidence>
<keyword evidence="1 6" id="KW-0436">Ligase</keyword>
<evidence type="ECO:0000256" key="4">
    <source>
        <dbReference type="ARBA" id="ARBA00022840"/>
    </source>
</evidence>
<dbReference type="PANTHER" id="PTHR43033">
    <property type="entry name" value="TRNA(ILE)-LYSIDINE SYNTHASE-RELATED"/>
    <property type="match status" value="1"/>
</dbReference>
<evidence type="ECO:0000256" key="6">
    <source>
        <dbReference type="HAMAP-Rule" id="MF_01161"/>
    </source>
</evidence>
<keyword evidence="3" id="KW-0547">Nucleotide-binding</keyword>
<feature type="domain" description="tRNA(Ile)-lysidine/2-thiocytidine synthase N-terminal" evidence="7">
    <location>
        <begin position="23"/>
        <end position="208"/>
    </location>
</feature>
<dbReference type="GO" id="GO:0005524">
    <property type="term" value="F:ATP binding"/>
    <property type="evidence" value="ECO:0007669"/>
    <property type="project" value="UniProtKB-KW"/>
</dbReference>
<dbReference type="AlphaFoldDB" id="A0A840RYQ5"/>
<comment type="caution">
    <text evidence="8">The sequence shown here is derived from an EMBL/GenBank/DDBJ whole genome shotgun (WGS) entry which is preliminary data.</text>
</comment>
<dbReference type="InterPro" id="IPR012795">
    <property type="entry name" value="tRNA_Ile_lys_synt_N"/>
</dbReference>